<protein>
    <submittedName>
        <fullName evidence="1">Uncharacterized protein</fullName>
    </submittedName>
</protein>
<sequence length="32" mass="3702">MHGKRTAARWNPKRFLILLGSAVRPPFHLFIA</sequence>
<reference evidence="1" key="1">
    <citation type="journal article" date="2021" name="Proc. Natl. Acad. Sci. U.S.A.">
        <title>A Catalog of Tens of Thousands of Viruses from Human Metagenomes Reveals Hidden Associations with Chronic Diseases.</title>
        <authorList>
            <person name="Tisza M.J."/>
            <person name="Buck C.B."/>
        </authorList>
    </citation>
    <scope>NUCLEOTIDE SEQUENCE</scope>
    <source>
        <strain evidence="1">CtgXa1</strain>
    </source>
</reference>
<evidence type="ECO:0000313" key="1">
    <source>
        <dbReference type="EMBL" id="DAF58998.1"/>
    </source>
</evidence>
<organism evidence="1">
    <name type="scientific">Myoviridae sp. ctgXa1</name>
    <dbReference type="NCBI Taxonomy" id="2827700"/>
    <lineage>
        <taxon>Viruses</taxon>
        <taxon>Duplodnaviria</taxon>
        <taxon>Heunggongvirae</taxon>
        <taxon>Uroviricota</taxon>
        <taxon>Caudoviricetes</taxon>
    </lineage>
</organism>
<proteinExistence type="predicted"/>
<accession>A0A8S5T6Y0</accession>
<dbReference type="EMBL" id="BK032760">
    <property type="protein sequence ID" value="DAF58998.1"/>
    <property type="molecule type" value="Genomic_DNA"/>
</dbReference>
<name>A0A8S5T6Y0_9CAUD</name>